<dbReference type="InterPro" id="IPR029052">
    <property type="entry name" value="Metallo-depent_PP-like"/>
</dbReference>
<dbReference type="STRING" id="568899.SAMN05192534_11364"/>
<gene>
    <name evidence="4" type="ORF">SAMN05192534_11364</name>
</gene>
<name>A0A1G8FX32_9BACI</name>
<dbReference type="RefSeq" id="WP_091273970.1">
    <property type="nucleotide sequence ID" value="NZ_FNDK01000013.1"/>
</dbReference>
<dbReference type="AlphaFoldDB" id="A0A1G8FX32"/>
<proteinExistence type="predicted"/>
<evidence type="ECO:0000259" key="3">
    <source>
        <dbReference type="Pfam" id="PF16655"/>
    </source>
</evidence>
<feature type="domain" description="PhoD-like phosphatase metallophosphatase" evidence="2">
    <location>
        <begin position="164"/>
        <end position="500"/>
    </location>
</feature>
<dbReference type="PANTHER" id="PTHR43606:SF2">
    <property type="entry name" value="ALKALINE PHOSPHATASE FAMILY PROTEIN (AFU_ORTHOLOGUE AFUA_5G03860)"/>
    <property type="match status" value="1"/>
</dbReference>
<dbReference type="SUPFAM" id="SSF56300">
    <property type="entry name" value="Metallo-dependent phosphatases"/>
    <property type="match status" value="1"/>
</dbReference>
<dbReference type="InterPro" id="IPR018946">
    <property type="entry name" value="PhoD-like_MPP"/>
</dbReference>
<dbReference type="InterPro" id="IPR052900">
    <property type="entry name" value="Phospholipid_Metab_Enz"/>
</dbReference>
<dbReference type="Proteomes" id="UP000199163">
    <property type="component" value="Unassembled WGS sequence"/>
</dbReference>
<dbReference type="EMBL" id="FNDK01000013">
    <property type="protein sequence ID" value="SDH86704.1"/>
    <property type="molecule type" value="Genomic_DNA"/>
</dbReference>
<feature type="domain" description="Phospholipase D N-terminal" evidence="3">
    <location>
        <begin position="52"/>
        <end position="150"/>
    </location>
</feature>
<keyword evidence="5" id="KW-1185">Reference proteome</keyword>
<dbReference type="InterPro" id="IPR006311">
    <property type="entry name" value="TAT_signal"/>
</dbReference>
<dbReference type="InterPro" id="IPR032093">
    <property type="entry name" value="PhoD_N"/>
</dbReference>
<feature type="region of interest" description="Disordered" evidence="1">
    <location>
        <begin position="525"/>
        <end position="546"/>
    </location>
</feature>
<dbReference type="InterPro" id="IPR038607">
    <property type="entry name" value="PhoD-like_sf"/>
</dbReference>
<dbReference type="Gene3D" id="3.60.21.70">
    <property type="entry name" value="PhoD-like phosphatase"/>
    <property type="match status" value="1"/>
</dbReference>
<dbReference type="CDD" id="cd07389">
    <property type="entry name" value="MPP_PhoD"/>
    <property type="match status" value="1"/>
</dbReference>
<dbReference type="PANTHER" id="PTHR43606">
    <property type="entry name" value="PHOSPHATASE, PUTATIVE (AFU_ORTHOLOGUE AFUA_6G08710)-RELATED"/>
    <property type="match status" value="1"/>
</dbReference>
<evidence type="ECO:0000313" key="5">
    <source>
        <dbReference type="Proteomes" id="UP000199163"/>
    </source>
</evidence>
<evidence type="ECO:0000259" key="2">
    <source>
        <dbReference type="Pfam" id="PF09423"/>
    </source>
</evidence>
<sequence length="546" mass="61993">MTYDYQNQSRRDFIKTSGLSLASLIAMGLMPAEKILANPSETPPFKNNPFTLGVASGDPLPDGVVLWTRLAPEPLAEDGRGGMPNRKVPVQWEVAKDQNFHHVVKKGTALALPELAHSVHVEVDGLEPWRHYYYRFKAGPQISSIGRTKTAPADKTPISSLSIALASCQAWYHGYYTAYQHMAEENFDLVFFLGDYIYEYAINSDNLVRPVELSNAHNAKVVTLDQYRLRYALFKTDPDLQSAHAAFPWVMTWDDHEVENNYADENSQYGAAEQQFLEQRAAAYQAYYENLPLRSTSMPNGPDMKLYRQLTYGNLANFHVLDTRQYRDDYTNVFVSGPDAKKRLDPERTILGEKQEQWLYNSLKHSQTTWNVLAQQVVMTQIDRNTGPGKEFSMDQWDGFVANRNRIFSTIKEHNVKNPIVLSGDVHRHVAANLKENFHHPDSPNIGAEFVTSSITSGMDGSETDGYTPIWLNNEHVKLYNAHRGYVRCSITPEQWTTDYLIVPYVTEKGAPVQKLASFTVENGRPGIQEPRVQTNKNQENTESMT</sequence>
<evidence type="ECO:0000313" key="4">
    <source>
        <dbReference type="EMBL" id="SDH86704.1"/>
    </source>
</evidence>
<protein>
    <submittedName>
        <fullName evidence="4">Alkaline phosphatase D</fullName>
    </submittedName>
</protein>
<reference evidence="4 5" key="1">
    <citation type="submission" date="2016-10" db="EMBL/GenBank/DDBJ databases">
        <authorList>
            <person name="de Groot N.N."/>
        </authorList>
    </citation>
    <scope>NUCLEOTIDE SEQUENCE [LARGE SCALE GENOMIC DNA]</scope>
    <source>
        <strain evidence="4 5">DSM 21632</strain>
    </source>
</reference>
<dbReference type="PROSITE" id="PS51318">
    <property type="entry name" value="TAT"/>
    <property type="match status" value="1"/>
</dbReference>
<dbReference type="Pfam" id="PF09423">
    <property type="entry name" value="PhoD"/>
    <property type="match status" value="1"/>
</dbReference>
<organism evidence="4 5">
    <name type="scientific">Alteribacillus persepolensis</name>
    <dbReference type="NCBI Taxonomy" id="568899"/>
    <lineage>
        <taxon>Bacteria</taxon>
        <taxon>Bacillati</taxon>
        <taxon>Bacillota</taxon>
        <taxon>Bacilli</taxon>
        <taxon>Bacillales</taxon>
        <taxon>Bacillaceae</taxon>
        <taxon>Alteribacillus</taxon>
    </lineage>
</organism>
<dbReference type="Gene3D" id="2.60.40.380">
    <property type="entry name" value="Purple acid phosphatase-like, N-terminal"/>
    <property type="match status" value="1"/>
</dbReference>
<feature type="compositionally biased region" description="Polar residues" evidence="1">
    <location>
        <begin position="532"/>
        <end position="546"/>
    </location>
</feature>
<dbReference type="OrthoDB" id="9763616at2"/>
<dbReference type="Pfam" id="PF16655">
    <property type="entry name" value="PhoD_N"/>
    <property type="match status" value="1"/>
</dbReference>
<evidence type="ECO:0000256" key="1">
    <source>
        <dbReference type="SAM" id="MobiDB-lite"/>
    </source>
</evidence>
<accession>A0A1G8FX32</accession>